<evidence type="ECO:0000313" key="3">
    <source>
        <dbReference type="Proteomes" id="UP001500751"/>
    </source>
</evidence>
<evidence type="ECO:0000313" key="2">
    <source>
        <dbReference type="EMBL" id="GAA2039187.1"/>
    </source>
</evidence>
<evidence type="ECO:0000259" key="1">
    <source>
        <dbReference type="Pfam" id="PF14024"/>
    </source>
</evidence>
<comment type="caution">
    <text evidence="2">The sequence shown here is derived from an EMBL/GenBank/DDBJ whole genome shotgun (WGS) entry which is preliminary data.</text>
</comment>
<dbReference type="Proteomes" id="UP001500751">
    <property type="component" value="Unassembled WGS sequence"/>
</dbReference>
<proteinExistence type="predicted"/>
<organism evidence="2 3">
    <name type="scientific">Catenulispora yoronensis</name>
    <dbReference type="NCBI Taxonomy" id="450799"/>
    <lineage>
        <taxon>Bacteria</taxon>
        <taxon>Bacillati</taxon>
        <taxon>Actinomycetota</taxon>
        <taxon>Actinomycetes</taxon>
        <taxon>Catenulisporales</taxon>
        <taxon>Catenulisporaceae</taxon>
        <taxon>Catenulispora</taxon>
    </lineage>
</organism>
<name>A0ABP5G465_9ACTN</name>
<reference evidence="3" key="1">
    <citation type="journal article" date="2019" name="Int. J. Syst. Evol. Microbiol.">
        <title>The Global Catalogue of Microorganisms (GCM) 10K type strain sequencing project: providing services to taxonomists for standard genome sequencing and annotation.</title>
        <authorList>
            <consortium name="The Broad Institute Genomics Platform"/>
            <consortium name="The Broad Institute Genome Sequencing Center for Infectious Disease"/>
            <person name="Wu L."/>
            <person name="Ma J."/>
        </authorList>
    </citation>
    <scope>NUCLEOTIDE SEQUENCE [LARGE SCALE GENOMIC DNA]</scope>
    <source>
        <strain evidence="3">JCM 16014</strain>
    </source>
</reference>
<dbReference type="Pfam" id="PF14024">
    <property type="entry name" value="DUF4240"/>
    <property type="match status" value="1"/>
</dbReference>
<feature type="domain" description="DUF4240" evidence="1">
    <location>
        <begin position="1"/>
        <end position="138"/>
    </location>
</feature>
<gene>
    <name evidence="2" type="ORF">GCM10009839_46280</name>
</gene>
<sequence length="204" mass="23408">MDTDAFWQLIADSLVEAPGRVARQEFLQERLAALTPDEIVAFQVHLDLTCDRAYSWNLVGAGQRIFDGWISDDGFEYFRLWLIGRGRVAFEGAIADPDSLADLPEVQRLAGRHMREWDGDEEWPEWESLDYVAGYAFSQATGSDDEDHEIFLDTVEARLEGQSFRRALDGERWDARDESASALKVPRLAAMFPVNRQEPFNWFE</sequence>
<protein>
    <recommendedName>
        <fullName evidence="1">DUF4240 domain-containing protein</fullName>
    </recommendedName>
</protein>
<dbReference type="EMBL" id="BAAAQN010000028">
    <property type="protein sequence ID" value="GAA2039187.1"/>
    <property type="molecule type" value="Genomic_DNA"/>
</dbReference>
<dbReference type="InterPro" id="IPR025334">
    <property type="entry name" value="DUF4240"/>
</dbReference>
<accession>A0ABP5G465</accession>
<dbReference type="RefSeq" id="WP_344667731.1">
    <property type="nucleotide sequence ID" value="NZ_BAAAQN010000028.1"/>
</dbReference>
<keyword evidence="3" id="KW-1185">Reference proteome</keyword>